<accession>A0A0U5B3V9</accession>
<reference evidence="1 2" key="1">
    <citation type="submission" date="2015-12" db="EMBL/GenBank/DDBJ databases">
        <title>Genome sequence of Aneurinibacillus soli.</title>
        <authorList>
            <person name="Lee J.S."/>
            <person name="Lee K.C."/>
            <person name="Kim K.K."/>
            <person name="Lee B.W."/>
        </authorList>
    </citation>
    <scope>NUCLEOTIDE SEQUENCE [LARGE SCALE GENOMIC DNA]</scope>
    <source>
        <strain evidence="1 2">CB4</strain>
    </source>
</reference>
<sequence>MKRESSEAVQKARTWRTGQLFRDIDNVWRWEWEKGGAVRFGTLAGKWGCPFQEPGELARKEKPPMLIH</sequence>
<keyword evidence="2" id="KW-1185">Reference proteome</keyword>
<dbReference type="Proteomes" id="UP000217696">
    <property type="component" value="Chromosome"/>
</dbReference>
<dbReference type="AlphaFoldDB" id="A0A0U5B3V9"/>
<evidence type="ECO:0000313" key="1">
    <source>
        <dbReference type="EMBL" id="BAU28063.1"/>
    </source>
</evidence>
<evidence type="ECO:0000313" key="2">
    <source>
        <dbReference type="Proteomes" id="UP000217696"/>
    </source>
</evidence>
<dbReference type="KEGG" id="asoc:CB4_02237"/>
<proteinExistence type="predicted"/>
<name>A0A0U5B3V9_9BACL</name>
<dbReference type="EMBL" id="AP017312">
    <property type="protein sequence ID" value="BAU28063.1"/>
    <property type="molecule type" value="Genomic_DNA"/>
</dbReference>
<dbReference type="RefSeq" id="WP_096465850.1">
    <property type="nucleotide sequence ID" value="NZ_AP017312.1"/>
</dbReference>
<protein>
    <submittedName>
        <fullName evidence="1">Uncharacterized protein</fullName>
    </submittedName>
</protein>
<organism evidence="1 2">
    <name type="scientific">Aneurinibacillus soli</name>
    <dbReference type="NCBI Taxonomy" id="1500254"/>
    <lineage>
        <taxon>Bacteria</taxon>
        <taxon>Bacillati</taxon>
        <taxon>Bacillota</taxon>
        <taxon>Bacilli</taxon>
        <taxon>Bacillales</taxon>
        <taxon>Paenibacillaceae</taxon>
        <taxon>Aneurinibacillus group</taxon>
        <taxon>Aneurinibacillus</taxon>
    </lineage>
</organism>
<gene>
    <name evidence="1" type="ORF">CB4_02237</name>
</gene>